<proteinExistence type="predicted"/>
<feature type="transmembrane region" description="Helical" evidence="1">
    <location>
        <begin position="6"/>
        <end position="28"/>
    </location>
</feature>
<sequence length="112" mass="11582">MTLLLTILTGVLCIGGAVFVLLSAIAMLRSRDGLSRISVLSSATGMGLPWMATGVYIQHVVVHGFDVITLVKLLVAIAGFIIMSSVASNALGRAAYRSGAPLDPATDPNELA</sequence>
<dbReference type="Pfam" id="PF03334">
    <property type="entry name" value="PhaG_MnhG_YufB"/>
    <property type="match status" value="1"/>
</dbReference>
<feature type="transmembrane region" description="Helical" evidence="1">
    <location>
        <begin position="40"/>
        <end position="61"/>
    </location>
</feature>
<protein>
    <submittedName>
        <fullName evidence="2">Cation:proton antiporter</fullName>
    </submittedName>
</protein>
<keyword evidence="3" id="KW-1185">Reference proteome</keyword>
<dbReference type="EMBL" id="LQBL01000031">
    <property type="protein sequence ID" value="KUG51849.1"/>
    <property type="molecule type" value="Genomic_DNA"/>
</dbReference>
<evidence type="ECO:0000313" key="3">
    <source>
        <dbReference type="Proteomes" id="UP000054837"/>
    </source>
</evidence>
<comment type="caution">
    <text evidence="2">The sequence shown here is derived from an EMBL/GenBank/DDBJ whole genome shotgun (WGS) entry which is preliminary data.</text>
</comment>
<name>A0A0W8I284_9MICO</name>
<keyword evidence="1" id="KW-0472">Membrane</keyword>
<organism evidence="2 3">
    <name type="scientific">Serinicoccus chungangensis</name>
    <dbReference type="NCBI Taxonomy" id="767452"/>
    <lineage>
        <taxon>Bacteria</taxon>
        <taxon>Bacillati</taxon>
        <taxon>Actinomycetota</taxon>
        <taxon>Actinomycetes</taxon>
        <taxon>Micrococcales</taxon>
        <taxon>Ornithinimicrobiaceae</taxon>
        <taxon>Serinicoccus</taxon>
    </lineage>
</organism>
<dbReference type="STRING" id="767452.AVL62_07865"/>
<dbReference type="AlphaFoldDB" id="A0A0W8I284"/>
<dbReference type="GO" id="GO:0015297">
    <property type="term" value="F:antiporter activity"/>
    <property type="evidence" value="ECO:0007669"/>
    <property type="project" value="InterPro"/>
</dbReference>
<keyword evidence="1" id="KW-0812">Transmembrane</keyword>
<evidence type="ECO:0000256" key="1">
    <source>
        <dbReference type="SAM" id="Phobius"/>
    </source>
</evidence>
<dbReference type="Proteomes" id="UP000054837">
    <property type="component" value="Unassembled WGS sequence"/>
</dbReference>
<gene>
    <name evidence="2" type="ORF">AVL62_07865</name>
</gene>
<accession>A0A0W8I284</accession>
<keyword evidence="1" id="KW-1133">Transmembrane helix</keyword>
<evidence type="ECO:0000313" key="2">
    <source>
        <dbReference type="EMBL" id="KUG51849.1"/>
    </source>
</evidence>
<dbReference type="RefSeq" id="WP_058892144.1">
    <property type="nucleotide sequence ID" value="NZ_LQBL01000031.1"/>
</dbReference>
<reference evidence="2 3" key="1">
    <citation type="submission" date="2015-12" db="EMBL/GenBank/DDBJ databases">
        <title>Serinicoccus chungangenesis strain CD08_5 genome sequencing and assembly.</title>
        <authorList>
            <person name="Chander A.M."/>
            <person name="Kaur G."/>
            <person name="Nair G.R."/>
            <person name="Dhawan D.K."/>
            <person name="Kochhar R.K."/>
            <person name="Mayilraj S."/>
            <person name="Bhadada S.K."/>
        </authorList>
    </citation>
    <scope>NUCLEOTIDE SEQUENCE [LARGE SCALE GENOMIC DNA]</scope>
    <source>
        <strain evidence="2 3">CD08_5</strain>
    </source>
</reference>
<feature type="transmembrane region" description="Helical" evidence="1">
    <location>
        <begin position="67"/>
        <end position="87"/>
    </location>
</feature>
<dbReference type="GO" id="GO:0098662">
    <property type="term" value="P:inorganic cation transmembrane transport"/>
    <property type="evidence" value="ECO:0007669"/>
    <property type="project" value="InterPro"/>
</dbReference>
<dbReference type="InterPro" id="IPR005133">
    <property type="entry name" value="PhaG_MnhG_YufB"/>
</dbReference>
<dbReference type="OrthoDB" id="3730907at2"/>